<evidence type="ECO:0000256" key="1">
    <source>
        <dbReference type="ARBA" id="ARBA00004651"/>
    </source>
</evidence>
<dbReference type="EMBL" id="BSFF01000001">
    <property type="protein sequence ID" value="GLK54759.1"/>
    <property type="molecule type" value="Genomic_DNA"/>
</dbReference>
<dbReference type="Pfam" id="PF21088">
    <property type="entry name" value="MS_channel_1st"/>
    <property type="match status" value="1"/>
</dbReference>
<dbReference type="Pfam" id="PF00924">
    <property type="entry name" value="MS_channel_2nd"/>
    <property type="match status" value="1"/>
</dbReference>
<feature type="transmembrane region" description="Helical" evidence="7">
    <location>
        <begin position="15"/>
        <end position="39"/>
    </location>
</feature>
<evidence type="ECO:0000259" key="10">
    <source>
        <dbReference type="Pfam" id="PF21088"/>
    </source>
</evidence>
<feature type="transmembrane region" description="Helical" evidence="7">
    <location>
        <begin position="60"/>
        <end position="82"/>
    </location>
</feature>
<dbReference type="InterPro" id="IPR006685">
    <property type="entry name" value="MscS_channel_2nd"/>
</dbReference>
<evidence type="ECO:0000256" key="3">
    <source>
        <dbReference type="ARBA" id="ARBA00022475"/>
    </source>
</evidence>
<keyword evidence="7" id="KW-0997">Cell inner membrane</keyword>
<sequence length="264" mass="27847">MPNVPIDFTFLTNLVVVYGFNVVGALALAVAGFWIAGVIHNGVHRGLLASKRMDVTVASFLASLAQYATLAVVLVAILQLVGIQATSLIAVLGAASLAIGLALQGTLSNMAAGVMLLLFRPFKVGDAIEVAGKAGTVRDLNLFFTELASGDNVQVLIPNAQVWGTALTNKSKYPTRRVETTLTAPADQDFESARAEIAAFLRDNPHALASPEPIVTPTSYSDGGVEYAVKVWTPAKDLQALQADLVQYTRDRARAQTALGQAAE</sequence>
<evidence type="ECO:0000256" key="2">
    <source>
        <dbReference type="ARBA" id="ARBA00008017"/>
    </source>
</evidence>
<dbReference type="AlphaFoldDB" id="A0A9W6ISX4"/>
<evidence type="ECO:0000313" key="12">
    <source>
        <dbReference type="EMBL" id="MBM7851699.1"/>
    </source>
</evidence>
<keyword evidence="6 7" id="KW-0472">Membrane</keyword>
<keyword evidence="3" id="KW-1003">Cell membrane</keyword>
<feature type="domain" description="Mechanosensitive ion channel MscS" evidence="8">
    <location>
        <begin position="106"/>
        <end position="171"/>
    </location>
</feature>
<organism evidence="11 14">
    <name type="scientific">Methylopila capsulata</name>
    <dbReference type="NCBI Taxonomy" id="61654"/>
    <lineage>
        <taxon>Bacteria</taxon>
        <taxon>Pseudomonadati</taxon>
        <taxon>Pseudomonadota</taxon>
        <taxon>Alphaproteobacteria</taxon>
        <taxon>Hyphomicrobiales</taxon>
        <taxon>Methylopilaceae</taxon>
        <taxon>Methylopila</taxon>
    </lineage>
</organism>
<dbReference type="InterPro" id="IPR049142">
    <property type="entry name" value="MS_channel_1st"/>
</dbReference>
<evidence type="ECO:0000256" key="4">
    <source>
        <dbReference type="ARBA" id="ARBA00022692"/>
    </source>
</evidence>
<reference evidence="12 13" key="2">
    <citation type="submission" date="2021-01" db="EMBL/GenBank/DDBJ databases">
        <title>Genomic Encyclopedia of Type Strains, Phase IV (KMG-IV): sequencing the most valuable type-strain genomes for metagenomic binning, comparative biology and taxonomic classification.</title>
        <authorList>
            <person name="Goeker M."/>
        </authorList>
    </citation>
    <scope>NUCLEOTIDE SEQUENCE [LARGE SCALE GENOMIC DNA]</scope>
    <source>
        <strain evidence="12 13">DSM 6130</strain>
    </source>
</reference>
<dbReference type="InterPro" id="IPR049278">
    <property type="entry name" value="MS_channel_C"/>
</dbReference>
<evidence type="ECO:0000313" key="13">
    <source>
        <dbReference type="Proteomes" id="UP000758856"/>
    </source>
</evidence>
<comment type="similarity">
    <text evidence="2 7">Belongs to the MscS (TC 1.A.23) family.</text>
</comment>
<dbReference type="Gene3D" id="2.30.30.60">
    <property type="match status" value="1"/>
</dbReference>
<keyword evidence="7" id="KW-0407">Ion channel</keyword>
<dbReference type="InterPro" id="IPR045275">
    <property type="entry name" value="MscS_archaea/bacteria_type"/>
</dbReference>
<comment type="caution">
    <text evidence="7">Lacks conserved residue(s) required for the propagation of feature annotation.</text>
</comment>
<dbReference type="Proteomes" id="UP000758856">
    <property type="component" value="Unassembled WGS sequence"/>
</dbReference>
<dbReference type="SUPFAM" id="SSF82861">
    <property type="entry name" value="Mechanosensitive channel protein MscS (YggB), transmembrane region"/>
    <property type="match status" value="1"/>
</dbReference>
<dbReference type="Pfam" id="PF05552">
    <property type="entry name" value="MS_channel_1st_1"/>
    <property type="match status" value="1"/>
</dbReference>
<name>A0A9W6ISX4_9HYPH</name>
<dbReference type="Pfam" id="PF21082">
    <property type="entry name" value="MS_channel_3rd"/>
    <property type="match status" value="1"/>
</dbReference>
<gene>
    <name evidence="11" type="primary">mcsS</name>
    <name evidence="11" type="ORF">GCM10008170_07780</name>
    <name evidence="12" type="ORF">JOD31_001924</name>
</gene>
<keyword evidence="5 7" id="KW-1133">Transmembrane helix</keyword>
<comment type="subcellular location">
    <subcellularLocation>
        <location evidence="7">Cell inner membrane</location>
        <topology evidence="7">Multi-pass membrane protein</topology>
    </subcellularLocation>
    <subcellularLocation>
        <location evidence="1">Cell membrane</location>
        <topology evidence="1">Multi-pass membrane protein</topology>
    </subcellularLocation>
</comment>
<protein>
    <recommendedName>
        <fullName evidence="7">Small-conductance mechanosensitive channel</fullName>
    </recommendedName>
</protein>
<evidence type="ECO:0000256" key="7">
    <source>
        <dbReference type="RuleBase" id="RU369025"/>
    </source>
</evidence>
<dbReference type="Gene3D" id="1.10.287.1260">
    <property type="match status" value="1"/>
</dbReference>
<dbReference type="EMBL" id="JAFBCY010000002">
    <property type="protein sequence ID" value="MBM7851699.1"/>
    <property type="molecule type" value="Genomic_DNA"/>
</dbReference>
<dbReference type="Proteomes" id="UP001143400">
    <property type="component" value="Unassembled WGS sequence"/>
</dbReference>
<dbReference type="RefSeq" id="WP_204950099.1">
    <property type="nucleotide sequence ID" value="NZ_BSFF01000001.1"/>
</dbReference>
<dbReference type="SUPFAM" id="SSF82689">
    <property type="entry name" value="Mechanosensitive channel protein MscS (YggB), C-terminal domain"/>
    <property type="match status" value="1"/>
</dbReference>
<dbReference type="PANTHER" id="PTHR30221:SF8">
    <property type="entry name" value="SMALL-CONDUCTANCE MECHANOSENSITIVE CHANNEL"/>
    <property type="match status" value="1"/>
</dbReference>
<dbReference type="PANTHER" id="PTHR30221">
    <property type="entry name" value="SMALL-CONDUCTANCE MECHANOSENSITIVE CHANNEL"/>
    <property type="match status" value="1"/>
</dbReference>
<keyword evidence="4 7" id="KW-0812">Transmembrane</keyword>
<reference evidence="11" key="1">
    <citation type="journal article" date="2014" name="Int. J. Syst. Evol. Microbiol.">
        <title>Complete genome sequence of Corynebacterium casei LMG S-19264T (=DSM 44701T), isolated from a smear-ripened cheese.</title>
        <authorList>
            <consortium name="US DOE Joint Genome Institute (JGI-PGF)"/>
            <person name="Walter F."/>
            <person name="Albersmeier A."/>
            <person name="Kalinowski J."/>
            <person name="Ruckert C."/>
        </authorList>
    </citation>
    <scope>NUCLEOTIDE SEQUENCE</scope>
    <source>
        <strain evidence="11">VKM B-1606</strain>
    </source>
</reference>
<reference evidence="11" key="3">
    <citation type="submission" date="2023-01" db="EMBL/GenBank/DDBJ databases">
        <authorList>
            <person name="Sun Q."/>
            <person name="Evtushenko L."/>
        </authorList>
    </citation>
    <scope>NUCLEOTIDE SEQUENCE</scope>
    <source>
        <strain evidence="11">VKM B-1606</strain>
    </source>
</reference>
<dbReference type="InterPro" id="IPR008910">
    <property type="entry name" value="MSC_TM_helix"/>
</dbReference>
<feature type="domain" description="Mechanosensitive ion channel transmembrane helices 2/3" evidence="10">
    <location>
        <begin position="67"/>
        <end position="104"/>
    </location>
</feature>
<dbReference type="SUPFAM" id="SSF50182">
    <property type="entry name" value="Sm-like ribonucleoproteins"/>
    <property type="match status" value="1"/>
</dbReference>
<comment type="function">
    <text evidence="7">Mechanosensitive channel that participates in the regulation of osmotic pressure changes within the cell, opening in response to stretch forces in the membrane lipid bilayer, without the need for other proteins. Contributes to normal resistance to hypoosmotic shock. Forms an ion channel of 1.0 nanosiemens conductance with a slight preference for anions.</text>
</comment>
<evidence type="ECO:0000313" key="14">
    <source>
        <dbReference type="Proteomes" id="UP001143400"/>
    </source>
</evidence>
<keyword evidence="7" id="KW-0406">Ion transport</keyword>
<dbReference type="InterPro" id="IPR011066">
    <property type="entry name" value="MscS_channel_C_sf"/>
</dbReference>
<dbReference type="InterPro" id="IPR023408">
    <property type="entry name" value="MscS_beta-dom_sf"/>
</dbReference>
<evidence type="ECO:0000256" key="5">
    <source>
        <dbReference type="ARBA" id="ARBA00022989"/>
    </source>
</evidence>
<keyword evidence="7" id="KW-0813">Transport</keyword>
<keyword evidence="13" id="KW-1185">Reference proteome</keyword>
<dbReference type="InterPro" id="IPR011014">
    <property type="entry name" value="MscS_channel_TM-2"/>
</dbReference>
<accession>A0A9W6ISX4</accession>
<evidence type="ECO:0000313" key="11">
    <source>
        <dbReference type="EMBL" id="GLK54759.1"/>
    </source>
</evidence>
<comment type="subunit">
    <text evidence="7">Homoheptamer.</text>
</comment>
<proteinExistence type="inferred from homology"/>
<dbReference type="GO" id="GO:0008381">
    <property type="term" value="F:mechanosensitive monoatomic ion channel activity"/>
    <property type="evidence" value="ECO:0007669"/>
    <property type="project" value="InterPro"/>
</dbReference>
<evidence type="ECO:0000259" key="9">
    <source>
        <dbReference type="Pfam" id="PF21082"/>
    </source>
</evidence>
<dbReference type="InterPro" id="IPR010920">
    <property type="entry name" value="LSM_dom_sf"/>
</dbReference>
<evidence type="ECO:0000256" key="6">
    <source>
        <dbReference type="ARBA" id="ARBA00023136"/>
    </source>
</evidence>
<dbReference type="Gene3D" id="3.30.70.100">
    <property type="match status" value="1"/>
</dbReference>
<dbReference type="GO" id="GO:0005886">
    <property type="term" value="C:plasma membrane"/>
    <property type="evidence" value="ECO:0007669"/>
    <property type="project" value="UniProtKB-SubCell"/>
</dbReference>
<comment type="caution">
    <text evidence="11">The sequence shown here is derived from an EMBL/GenBank/DDBJ whole genome shotgun (WGS) entry which is preliminary data.</text>
</comment>
<feature type="transmembrane region" description="Helical" evidence="7">
    <location>
        <begin position="88"/>
        <end position="119"/>
    </location>
</feature>
<evidence type="ECO:0000259" key="8">
    <source>
        <dbReference type="Pfam" id="PF00924"/>
    </source>
</evidence>
<feature type="domain" description="Mechanosensitive ion channel MscS C-terminal" evidence="9">
    <location>
        <begin position="178"/>
        <end position="245"/>
    </location>
</feature>